<name>B4NK18_DROWI</name>
<evidence type="ECO:0000313" key="3">
    <source>
        <dbReference type="EMBL" id="EDW85060.1"/>
    </source>
</evidence>
<dbReference type="FunFam" id="3.80.10.10:FF:000933">
    <property type="entry name" value="RNI-like superfamily protein"/>
    <property type="match status" value="1"/>
</dbReference>
<keyword evidence="4" id="KW-1185">Reference proteome</keyword>
<organism evidence="3 4">
    <name type="scientific">Drosophila willistoni</name>
    <name type="common">Fruit fly</name>
    <dbReference type="NCBI Taxonomy" id="7260"/>
    <lineage>
        <taxon>Eukaryota</taxon>
        <taxon>Metazoa</taxon>
        <taxon>Ecdysozoa</taxon>
        <taxon>Arthropoda</taxon>
        <taxon>Hexapoda</taxon>
        <taxon>Insecta</taxon>
        <taxon>Pterygota</taxon>
        <taxon>Neoptera</taxon>
        <taxon>Endopterygota</taxon>
        <taxon>Diptera</taxon>
        <taxon>Brachycera</taxon>
        <taxon>Muscomorpha</taxon>
        <taxon>Ephydroidea</taxon>
        <taxon>Drosophilidae</taxon>
        <taxon>Drosophila</taxon>
        <taxon>Sophophora</taxon>
    </lineage>
</organism>
<dbReference type="OrthoDB" id="78308at2759"/>
<dbReference type="STRING" id="7260.B4NK18"/>
<dbReference type="Pfam" id="PF13516">
    <property type="entry name" value="LRR_6"/>
    <property type="match status" value="2"/>
</dbReference>
<reference evidence="3 4" key="1">
    <citation type="journal article" date="2007" name="Nature">
        <title>Evolution of genes and genomes on the Drosophila phylogeny.</title>
        <authorList>
            <consortium name="Drosophila 12 Genomes Consortium"/>
            <person name="Clark A.G."/>
            <person name="Eisen M.B."/>
            <person name="Smith D.R."/>
            <person name="Bergman C.M."/>
            <person name="Oliver B."/>
            <person name="Markow T.A."/>
            <person name="Kaufman T.C."/>
            <person name="Kellis M."/>
            <person name="Gelbart W."/>
            <person name="Iyer V.N."/>
            <person name="Pollard D.A."/>
            <person name="Sackton T.B."/>
            <person name="Larracuente A.M."/>
            <person name="Singh N.D."/>
            <person name="Abad J.P."/>
            <person name="Abt D.N."/>
            <person name="Adryan B."/>
            <person name="Aguade M."/>
            <person name="Akashi H."/>
            <person name="Anderson W.W."/>
            <person name="Aquadro C.F."/>
            <person name="Ardell D.H."/>
            <person name="Arguello R."/>
            <person name="Artieri C.G."/>
            <person name="Barbash D.A."/>
            <person name="Barker D."/>
            <person name="Barsanti P."/>
            <person name="Batterham P."/>
            <person name="Batzoglou S."/>
            <person name="Begun D."/>
            <person name="Bhutkar A."/>
            <person name="Blanco E."/>
            <person name="Bosak S.A."/>
            <person name="Bradley R.K."/>
            <person name="Brand A.D."/>
            <person name="Brent M.R."/>
            <person name="Brooks A.N."/>
            <person name="Brown R.H."/>
            <person name="Butlin R.K."/>
            <person name="Caggese C."/>
            <person name="Calvi B.R."/>
            <person name="Bernardo de Carvalho A."/>
            <person name="Caspi A."/>
            <person name="Castrezana S."/>
            <person name="Celniker S.E."/>
            <person name="Chang J.L."/>
            <person name="Chapple C."/>
            <person name="Chatterji S."/>
            <person name="Chinwalla A."/>
            <person name="Civetta A."/>
            <person name="Clifton S.W."/>
            <person name="Comeron J.M."/>
            <person name="Costello J.C."/>
            <person name="Coyne J.A."/>
            <person name="Daub J."/>
            <person name="David R.G."/>
            <person name="Delcher A.L."/>
            <person name="Delehaunty K."/>
            <person name="Do C.B."/>
            <person name="Ebling H."/>
            <person name="Edwards K."/>
            <person name="Eickbush T."/>
            <person name="Evans J.D."/>
            <person name="Filipski A."/>
            <person name="Findeiss S."/>
            <person name="Freyhult E."/>
            <person name="Fulton L."/>
            <person name="Fulton R."/>
            <person name="Garcia A.C."/>
            <person name="Gardiner A."/>
            <person name="Garfield D.A."/>
            <person name="Garvin B.E."/>
            <person name="Gibson G."/>
            <person name="Gilbert D."/>
            <person name="Gnerre S."/>
            <person name="Godfrey J."/>
            <person name="Good R."/>
            <person name="Gotea V."/>
            <person name="Gravely B."/>
            <person name="Greenberg A.J."/>
            <person name="Griffiths-Jones S."/>
            <person name="Gross S."/>
            <person name="Guigo R."/>
            <person name="Gustafson E.A."/>
            <person name="Haerty W."/>
            <person name="Hahn M.W."/>
            <person name="Halligan D.L."/>
            <person name="Halpern A.L."/>
            <person name="Halter G.M."/>
            <person name="Han M.V."/>
            <person name="Heger A."/>
            <person name="Hillier L."/>
            <person name="Hinrichs A.S."/>
            <person name="Holmes I."/>
            <person name="Hoskins R.A."/>
            <person name="Hubisz M.J."/>
            <person name="Hultmark D."/>
            <person name="Huntley M.A."/>
            <person name="Jaffe D.B."/>
            <person name="Jagadeeshan S."/>
            <person name="Jeck W.R."/>
            <person name="Johnson J."/>
            <person name="Jones C.D."/>
            <person name="Jordan W.C."/>
            <person name="Karpen G.H."/>
            <person name="Kataoka E."/>
            <person name="Keightley P.D."/>
            <person name="Kheradpour P."/>
            <person name="Kirkness E.F."/>
            <person name="Koerich L.B."/>
            <person name="Kristiansen K."/>
            <person name="Kudrna D."/>
            <person name="Kulathinal R.J."/>
            <person name="Kumar S."/>
            <person name="Kwok R."/>
            <person name="Lander E."/>
            <person name="Langley C.H."/>
            <person name="Lapoint R."/>
            <person name="Lazzaro B.P."/>
            <person name="Lee S.J."/>
            <person name="Levesque L."/>
            <person name="Li R."/>
            <person name="Lin C.F."/>
            <person name="Lin M.F."/>
            <person name="Lindblad-Toh K."/>
            <person name="Llopart A."/>
            <person name="Long M."/>
            <person name="Low L."/>
            <person name="Lozovsky E."/>
            <person name="Lu J."/>
            <person name="Luo M."/>
            <person name="Machado C.A."/>
            <person name="Makalowski W."/>
            <person name="Marzo M."/>
            <person name="Matsuda M."/>
            <person name="Matzkin L."/>
            <person name="McAllister B."/>
            <person name="McBride C.S."/>
            <person name="McKernan B."/>
            <person name="McKernan K."/>
            <person name="Mendez-Lago M."/>
            <person name="Minx P."/>
            <person name="Mollenhauer M.U."/>
            <person name="Montooth K."/>
            <person name="Mount S.M."/>
            <person name="Mu X."/>
            <person name="Myers E."/>
            <person name="Negre B."/>
            <person name="Newfeld S."/>
            <person name="Nielsen R."/>
            <person name="Noor M.A."/>
            <person name="O'Grady P."/>
            <person name="Pachter L."/>
            <person name="Papaceit M."/>
            <person name="Parisi M.J."/>
            <person name="Parisi M."/>
            <person name="Parts L."/>
            <person name="Pedersen J.S."/>
            <person name="Pesole G."/>
            <person name="Phillippy A.M."/>
            <person name="Ponting C.P."/>
            <person name="Pop M."/>
            <person name="Porcelli D."/>
            <person name="Powell J.R."/>
            <person name="Prohaska S."/>
            <person name="Pruitt K."/>
            <person name="Puig M."/>
            <person name="Quesneville H."/>
            <person name="Ram K.R."/>
            <person name="Rand D."/>
            <person name="Rasmussen M.D."/>
            <person name="Reed L.K."/>
            <person name="Reenan R."/>
            <person name="Reily A."/>
            <person name="Remington K.A."/>
            <person name="Rieger T.T."/>
            <person name="Ritchie M.G."/>
            <person name="Robin C."/>
            <person name="Rogers Y.H."/>
            <person name="Rohde C."/>
            <person name="Rozas J."/>
            <person name="Rubenfield M.J."/>
            <person name="Ruiz A."/>
            <person name="Russo S."/>
            <person name="Salzberg S.L."/>
            <person name="Sanchez-Gracia A."/>
            <person name="Saranga D.J."/>
            <person name="Sato H."/>
            <person name="Schaeffer S.W."/>
            <person name="Schatz M.C."/>
            <person name="Schlenke T."/>
            <person name="Schwartz R."/>
            <person name="Segarra C."/>
            <person name="Singh R.S."/>
            <person name="Sirot L."/>
            <person name="Sirota M."/>
            <person name="Sisneros N.B."/>
            <person name="Smith C.D."/>
            <person name="Smith T.F."/>
            <person name="Spieth J."/>
            <person name="Stage D.E."/>
            <person name="Stark A."/>
            <person name="Stephan W."/>
            <person name="Strausberg R.L."/>
            <person name="Strempel S."/>
            <person name="Sturgill D."/>
            <person name="Sutton G."/>
            <person name="Sutton G.G."/>
            <person name="Tao W."/>
            <person name="Teichmann S."/>
            <person name="Tobari Y.N."/>
            <person name="Tomimura Y."/>
            <person name="Tsolas J.M."/>
            <person name="Valente V.L."/>
            <person name="Venter E."/>
            <person name="Venter J.C."/>
            <person name="Vicario S."/>
            <person name="Vieira F.G."/>
            <person name="Vilella A.J."/>
            <person name="Villasante A."/>
            <person name="Walenz B."/>
            <person name="Wang J."/>
            <person name="Wasserman M."/>
            <person name="Watts T."/>
            <person name="Wilson D."/>
            <person name="Wilson R.K."/>
            <person name="Wing R.A."/>
            <person name="Wolfner M.F."/>
            <person name="Wong A."/>
            <person name="Wong G.K."/>
            <person name="Wu C.I."/>
            <person name="Wu G."/>
            <person name="Yamamoto D."/>
            <person name="Yang H.P."/>
            <person name="Yang S.P."/>
            <person name="Yorke J.A."/>
            <person name="Yoshida K."/>
            <person name="Zdobnov E."/>
            <person name="Zhang P."/>
            <person name="Zhang Y."/>
            <person name="Zimin A.V."/>
            <person name="Baldwin J."/>
            <person name="Abdouelleil A."/>
            <person name="Abdulkadir J."/>
            <person name="Abebe A."/>
            <person name="Abera B."/>
            <person name="Abreu J."/>
            <person name="Acer S.C."/>
            <person name="Aftuck L."/>
            <person name="Alexander A."/>
            <person name="An P."/>
            <person name="Anderson E."/>
            <person name="Anderson S."/>
            <person name="Arachi H."/>
            <person name="Azer M."/>
            <person name="Bachantsang P."/>
            <person name="Barry A."/>
            <person name="Bayul T."/>
            <person name="Berlin A."/>
            <person name="Bessette D."/>
            <person name="Bloom T."/>
            <person name="Blye J."/>
            <person name="Boguslavskiy L."/>
            <person name="Bonnet C."/>
            <person name="Boukhgalter B."/>
            <person name="Bourzgui I."/>
            <person name="Brown A."/>
            <person name="Cahill P."/>
            <person name="Channer S."/>
            <person name="Cheshatsang Y."/>
            <person name="Chuda L."/>
            <person name="Citroen M."/>
            <person name="Collymore A."/>
            <person name="Cooke P."/>
            <person name="Costello M."/>
            <person name="D'Aco K."/>
            <person name="Daza R."/>
            <person name="De Haan G."/>
            <person name="DeGray S."/>
            <person name="DeMaso C."/>
            <person name="Dhargay N."/>
            <person name="Dooley K."/>
            <person name="Dooley E."/>
            <person name="Doricent M."/>
            <person name="Dorje P."/>
            <person name="Dorjee K."/>
            <person name="Dupes A."/>
            <person name="Elong R."/>
            <person name="Falk J."/>
            <person name="Farina A."/>
            <person name="Faro S."/>
            <person name="Ferguson D."/>
            <person name="Fisher S."/>
            <person name="Foley C.D."/>
            <person name="Franke A."/>
            <person name="Friedrich D."/>
            <person name="Gadbois L."/>
            <person name="Gearin G."/>
            <person name="Gearin C.R."/>
            <person name="Giannoukos G."/>
            <person name="Goode T."/>
            <person name="Graham J."/>
            <person name="Grandbois E."/>
            <person name="Grewal S."/>
            <person name="Gyaltsen K."/>
            <person name="Hafez N."/>
            <person name="Hagos B."/>
            <person name="Hall J."/>
            <person name="Henson C."/>
            <person name="Hollinger A."/>
            <person name="Honan T."/>
            <person name="Huard M.D."/>
            <person name="Hughes L."/>
            <person name="Hurhula B."/>
            <person name="Husby M.E."/>
            <person name="Kamat A."/>
            <person name="Kanga B."/>
            <person name="Kashin S."/>
            <person name="Khazanovich D."/>
            <person name="Kisner P."/>
            <person name="Lance K."/>
            <person name="Lara M."/>
            <person name="Lee W."/>
            <person name="Lennon N."/>
            <person name="Letendre F."/>
            <person name="LeVine R."/>
            <person name="Lipovsky A."/>
            <person name="Liu X."/>
            <person name="Liu J."/>
            <person name="Liu S."/>
            <person name="Lokyitsang T."/>
            <person name="Lokyitsang Y."/>
            <person name="Lubonja R."/>
            <person name="Lui A."/>
            <person name="MacDonald P."/>
            <person name="Magnisalis V."/>
            <person name="Maru K."/>
            <person name="Matthews C."/>
            <person name="McCusker W."/>
            <person name="McDonough S."/>
            <person name="Mehta T."/>
            <person name="Meldrim J."/>
            <person name="Meneus L."/>
            <person name="Mihai O."/>
            <person name="Mihalev A."/>
            <person name="Mihova T."/>
            <person name="Mittelman R."/>
            <person name="Mlenga V."/>
            <person name="Montmayeur A."/>
            <person name="Mulrain L."/>
            <person name="Navidi A."/>
            <person name="Naylor J."/>
            <person name="Negash T."/>
            <person name="Nguyen T."/>
            <person name="Nguyen N."/>
            <person name="Nicol R."/>
            <person name="Norbu C."/>
            <person name="Norbu N."/>
            <person name="Novod N."/>
            <person name="O'Neill B."/>
            <person name="Osman S."/>
            <person name="Markiewicz E."/>
            <person name="Oyono O.L."/>
            <person name="Patti C."/>
            <person name="Phunkhang P."/>
            <person name="Pierre F."/>
            <person name="Priest M."/>
            <person name="Raghuraman S."/>
            <person name="Rege F."/>
            <person name="Reyes R."/>
            <person name="Rise C."/>
            <person name="Rogov P."/>
            <person name="Ross K."/>
            <person name="Ryan E."/>
            <person name="Settipalli S."/>
            <person name="Shea T."/>
            <person name="Sherpa N."/>
            <person name="Shi L."/>
            <person name="Shih D."/>
            <person name="Sparrow T."/>
            <person name="Spaulding J."/>
            <person name="Stalker J."/>
            <person name="Stange-Thomann N."/>
            <person name="Stavropoulos S."/>
            <person name="Stone C."/>
            <person name="Strader C."/>
            <person name="Tesfaye S."/>
            <person name="Thomson T."/>
            <person name="Thoulutsang Y."/>
            <person name="Thoulutsang D."/>
            <person name="Topham K."/>
            <person name="Topping I."/>
            <person name="Tsamla T."/>
            <person name="Vassiliev H."/>
            <person name="Vo A."/>
            <person name="Wangchuk T."/>
            <person name="Wangdi T."/>
            <person name="Weiand M."/>
            <person name="Wilkinson J."/>
            <person name="Wilson A."/>
            <person name="Yadav S."/>
            <person name="Young G."/>
            <person name="Yu Q."/>
            <person name="Zembek L."/>
            <person name="Zhong D."/>
            <person name="Zimmer A."/>
            <person name="Zwirko Z."/>
            <person name="Jaffe D.B."/>
            <person name="Alvarez P."/>
            <person name="Brockman W."/>
            <person name="Butler J."/>
            <person name="Chin C."/>
            <person name="Gnerre S."/>
            <person name="Grabherr M."/>
            <person name="Kleber M."/>
            <person name="Mauceli E."/>
            <person name="MacCallum I."/>
        </authorList>
    </citation>
    <scope>NUCLEOTIDE SEQUENCE [LARGE SCALE GENOMIC DNA]</scope>
    <source>
        <strain evidence="4">Tucson 14030-0811.24</strain>
    </source>
</reference>
<keyword evidence="1" id="KW-0175">Coiled coil</keyword>
<dbReference type="InParanoid" id="B4NK18"/>
<accession>B4NK18</accession>
<dbReference type="PANTHER" id="PTHR24110">
    <property type="entry name" value="CENTROSOMAL PROTEIN OF 78 KDA"/>
    <property type="match status" value="1"/>
</dbReference>
<gene>
    <name evidence="3" type="primary">Dwil\GK14449</name>
    <name evidence="3" type="ORF">Dwil_GK14449</name>
</gene>
<evidence type="ECO:0000313" key="4">
    <source>
        <dbReference type="Proteomes" id="UP000007798"/>
    </source>
</evidence>
<feature type="coiled-coil region" evidence="1">
    <location>
        <begin position="369"/>
        <end position="396"/>
    </location>
</feature>
<dbReference type="SUPFAM" id="SSF52047">
    <property type="entry name" value="RNI-like"/>
    <property type="match status" value="1"/>
</dbReference>
<feature type="compositionally biased region" description="Polar residues" evidence="2">
    <location>
        <begin position="735"/>
        <end position="750"/>
    </location>
</feature>
<dbReference type="eggNOG" id="KOG4308">
    <property type="taxonomic scope" value="Eukaryota"/>
</dbReference>
<evidence type="ECO:0008006" key="5">
    <source>
        <dbReference type="Google" id="ProtNLM"/>
    </source>
</evidence>
<feature type="compositionally biased region" description="Basic and acidic residues" evidence="2">
    <location>
        <begin position="612"/>
        <end position="629"/>
    </location>
</feature>
<dbReference type="InterPro" id="IPR026212">
    <property type="entry name" value="Cep78"/>
</dbReference>
<evidence type="ECO:0000256" key="1">
    <source>
        <dbReference type="SAM" id="Coils"/>
    </source>
</evidence>
<dbReference type="AlphaFoldDB" id="B4NK18"/>
<protein>
    <recommendedName>
        <fullName evidence="5">Protein Cep78 homolog</fullName>
    </recommendedName>
</protein>
<dbReference type="PANTHER" id="PTHR24110:SF3">
    <property type="entry name" value="CENTROSOMAL PROTEIN OF 78 KDA"/>
    <property type="match status" value="1"/>
</dbReference>
<dbReference type="GO" id="GO:0036064">
    <property type="term" value="C:ciliary basal body"/>
    <property type="evidence" value="ECO:0007669"/>
    <property type="project" value="TreeGrafter"/>
</dbReference>
<feature type="compositionally biased region" description="Basic and acidic residues" evidence="2">
    <location>
        <begin position="664"/>
        <end position="677"/>
    </location>
</feature>
<dbReference type="InterPro" id="IPR001611">
    <property type="entry name" value="Leu-rich_rpt"/>
</dbReference>
<dbReference type="SMART" id="SM00368">
    <property type="entry name" value="LRR_RI"/>
    <property type="match status" value="4"/>
</dbReference>
<dbReference type="GO" id="GO:0005813">
    <property type="term" value="C:centrosome"/>
    <property type="evidence" value="ECO:0007669"/>
    <property type="project" value="TreeGrafter"/>
</dbReference>
<dbReference type="FunCoup" id="B4NK18">
    <property type="interactions" value="1"/>
</dbReference>
<dbReference type="PhylomeDB" id="B4NK18"/>
<dbReference type="OMA" id="GDMHMES"/>
<feature type="region of interest" description="Disordered" evidence="2">
    <location>
        <begin position="605"/>
        <end position="677"/>
    </location>
</feature>
<proteinExistence type="predicted"/>
<dbReference type="Proteomes" id="UP000007798">
    <property type="component" value="Unassembled WGS sequence"/>
</dbReference>
<dbReference type="InterPro" id="IPR032675">
    <property type="entry name" value="LRR_dom_sf"/>
</dbReference>
<feature type="region of interest" description="Disordered" evidence="2">
    <location>
        <begin position="732"/>
        <end position="777"/>
    </location>
</feature>
<evidence type="ECO:0000256" key="2">
    <source>
        <dbReference type="SAM" id="MobiDB-lite"/>
    </source>
</evidence>
<sequence>MSQNRGAAMGGAKGGAVREPLKKVVSVPPVVRKSSKSRSFHFRYLELCRAKNIQPIAEIRAKSNTTFLELFADRLAINDWLLINEALHHDLVLQTLHVRIRRILPQSTIEPIDSEKRARLYRTRPVIYTRFIFAAMVNAIGNCVELNKNLTTLKLEGLPLQESYIETIAKALASNESLVTLGFRKSPIGDRGCSLVCNTAKYLNTIEVFDLSECNLTAKGAEAIADMIKMQKITRFSEGWEKSLRYRSVDVNAIAGLRIIQMANNPEIGDEGVKFIAEVLKEDAWIKNVDMEGCGITDIGANLILGCLEVNNAITDFNVRNNEGISKFIYRSIREHLEGPNEEQPEEPQYDLSCVNGLQSLPKNKKVTVSQLLNHIKNLEEQLSFERTLRKKAEKLNEKLSQHLMSSGNSAATPSEKMVETPNVPNGYVIVRNESLQDIIKETQSYRKTSTSSRLVNSLVTSPEGTPRSDIATLRKEHQLQMSSMQDQLKPVLEEESQSEAEMRSNGYMDEQQPRKFLQVRKVRSEMKYVEANVKDNSKHHESKSDHEFANERDFHLNPMVQFETDIGDSMMVNQQDRKRKEGGCGDGDYPPYGYEDAIKKQTLGRNGNPIERGHYGDTRKPLNNDGMHRNSGGSGDGGRAAQYMAEIERKTANRSGKKRHKPKSEEGSHQTESYMHRTTEQVETYISNYEDDGLDTNFINSGSEADVTDTTIRGQGSSNGKFTGMKVFMRRTSKQCVDNQSNDENGSGNTDDDILSPRSVYLEMQRKQEEQNSYSN</sequence>
<dbReference type="GO" id="GO:0044782">
    <property type="term" value="P:cilium organization"/>
    <property type="evidence" value="ECO:0007669"/>
    <property type="project" value="TreeGrafter"/>
</dbReference>
<dbReference type="EMBL" id="CH964272">
    <property type="protein sequence ID" value="EDW85060.1"/>
    <property type="molecule type" value="Genomic_DNA"/>
</dbReference>
<dbReference type="Gene3D" id="3.80.10.10">
    <property type="entry name" value="Ribonuclease Inhibitor"/>
    <property type="match status" value="2"/>
</dbReference>
<dbReference type="HOGENOM" id="CLU_011224_1_0_1"/>
<dbReference type="PRINTS" id="PR02062">
    <property type="entry name" value="CENTROSOME78"/>
</dbReference>